<dbReference type="EMBL" id="JABBNI010000065">
    <property type="protein sequence ID" value="NMM65531.1"/>
    <property type="molecule type" value="Genomic_DNA"/>
</dbReference>
<evidence type="ECO:0000313" key="2">
    <source>
        <dbReference type="Proteomes" id="UP000537131"/>
    </source>
</evidence>
<dbReference type="RefSeq" id="WP_169300109.1">
    <property type="nucleotide sequence ID" value="NZ_JABBNI010000065.1"/>
</dbReference>
<comment type="caution">
    <text evidence="1">The sequence shown here is derived from an EMBL/GenBank/DDBJ whole genome shotgun (WGS) entry which is preliminary data.</text>
</comment>
<dbReference type="AlphaFoldDB" id="A0A7Y0EL99"/>
<dbReference type="Proteomes" id="UP000537131">
    <property type="component" value="Unassembled WGS sequence"/>
</dbReference>
<accession>A0A7Y0EL99</accession>
<organism evidence="1 2">
    <name type="scientific">Clostridium muellerianum</name>
    <dbReference type="NCBI Taxonomy" id="2716538"/>
    <lineage>
        <taxon>Bacteria</taxon>
        <taxon>Bacillati</taxon>
        <taxon>Bacillota</taxon>
        <taxon>Clostridia</taxon>
        <taxon>Eubacteriales</taxon>
        <taxon>Clostridiaceae</taxon>
        <taxon>Clostridium</taxon>
    </lineage>
</organism>
<reference evidence="1 2" key="2">
    <citation type="submission" date="2020-06" db="EMBL/GenBank/DDBJ databases">
        <title>Complete Genome Sequence of Clostridium muelleri sp. nov. P21T, an Acid-Alcohol Producing Acetogen Isolated from Old Hay.</title>
        <authorList>
            <person name="Duncan K.E."/>
            <person name="Tanner R.S."/>
        </authorList>
    </citation>
    <scope>NUCLEOTIDE SEQUENCE [LARGE SCALE GENOMIC DNA]</scope>
    <source>
        <strain evidence="1 2">P21</strain>
    </source>
</reference>
<sequence length="65" mass="7497">MRVTELNQDQLAELKSNYYYGDGDEDDHVDEYDCPNDIPDAIIFKHYADIDFVPDDFGCSEGEDD</sequence>
<reference evidence="1 2" key="1">
    <citation type="submission" date="2020-04" db="EMBL/GenBank/DDBJ databases">
        <authorList>
            <person name="Doyle D.A."/>
        </authorList>
    </citation>
    <scope>NUCLEOTIDE SEQUENCE [LARGE SCALE GENOMIC DNA]</scope>
    <source>
        <strain evidence="1 2">P21</strain>
    </source>
</reference>
<gene>
    <name evidence="1" type="ORF">HBE96_23420</name>
</gene>
<name>A0A7Y0EL99_9CLOT</name>
<evidence type="ECO:0000313" key="1">
    <source>
        <dbReference type="EMBL" id="NMM65531.1"/>
    </source>
</evidence>
<proteinExistence type="predicted"/>
<protein>
    <submittedName>
        <fullName evidence="1">Uncharacterized protein</fullName>
    </submittedName>
</protein>
<keyword evidence="2" id="KW-1185">Reference proteome</keyword>